<keyword evidence="1" id="KW-0175">Coiled coil</keyword>
<comment type="caution">
    <text evidence="4">The sequence shown here is derived from an EMBL/GenBank/DDBJ whole genome shotgun (WGS) entry which is preliminary data.</text>
</comment>
<organism evidence="4 5">
    <name type="scientific">Massilia agilis</name>
    <dbReference type="NCBI Taxonomy" id="1811226"/>
    <lineage>
        <taxon>Bacteria</taxon>
        <taxon>Pseudomonadati</taxon>
        <taxon>Pseudomonadota</taxon>
        <taxon>Betaproteobacteria</taxon>
        <taxon>Burkholderiales</taxon>
        <taxon>Oxalobacteraceae</taxon>
        <taxon>Telluria group</taxon>
        <taxon>Massilia</taxon>
    </lineage>
</organism>
<gene>
    <name evidence="4" type="primary">gspM</name>
    <name evidence="4" type="ORF">NX774_08005</name>
</gene>
<proteinExistence type="predicted"/>
<evidence type="ECO:0000256" key="2">
    <source>
        <dbReference type="SAM" id="MobiDB-lite"/>
    </source>
</evidence>
<dbReference type="Proteomes" id="UP001206126">
    <property type="component" value="Unassembled WGS sequence"/>
</dbReference>
<evidence type="ECO:0000256" key="1">
    <source>
        <dbReference type="SAM" id="Coils"/>
    </source>
</evidence>
<keyword evidence="3" id="KW-0472">Membrane</keyword>
<dbReference type="RefSeq" id="WP_258821653.1">
    <property type="nucleotide sequence ID" value="NZ_JANUHB010000002.1"/>
</dbReference>
<reference evidence="4 5" key="1">
    <citation type="submission" date="2022-08" db="EMBL/GenBank/DDBJ databases">
        <title>Reclassification of Massilia species as members of the genera Telluria, Duganella, Pseudoduganella, Mokoshia gen. nov. and Zemynaea gen. nov. using orthogonal and non-orthogonal genome-based approaches.</title>
        <authorList>
            <person name="Bowman J.P."/>
        </authorList>
    </citation>
    <scope>NUCLEOTIDE SEQUENCE [LARGE SCALE GENOMIC DNA]</scope>
    <source>
        <strain evidence="4 5">JCM 31605</strain>
    </source>
</reference>
<dbReference type="EMBL" id="JANUHB010000002">
    <property type="protein sequence ID" value="MCS0807865.1"/>
    <property type="molecule type" value="Genomic_DNA"/>
</dbReference>
<sequence>MKQQWQKFAARIDALSLRERVLLFAAAATVIVSLAYFTVLGPVFRKELALRAQISQQQNNLDGMNDEIARKIEAYQRDPDAATRARLETVKSESARLGDSLRAMQKGLVAPERMGPLVDTILRANGRLQLLSMRTLPVSSLNESPAAPAEAKGEPKAGSTNEVATKLAAIKQATEAGAGAVPEAGGVPAVAPKPGSLLYRHGVEITVRGQYLDMIDYMNALESLPTQLFWGGARLEVEDYPTARLTLTLYTLSLDSKWLKL</sequence>
<evidence type="ECO:0000256" key="3">
    <source>
        <dbReference type="SAM" id="Phobius"/>
    </source>
</evidence>
<evidence type="ECO:0000313" key="5">
    <source>
        <dbReference type="Proteomes" id="UP001206126"/>
    </source>
</evidence>
<feature type="transmembrane region" description="Helical" evidence="3">
    <location>
        <begin position="21"/>
        <end position="44"/>
    </location>
</feature>
<evidence type="ECO:0000313" key="4">
    <source>
        <dbReference type="EMBL" id="MCS0807865.1"/>
    </source>
</evidence>
<feature type="region of interest" description="Disordered" evidence="2">
    <location>
        <begin position="139"/>
        <end position="160"/>
    </location>
</feature>
<protein>
    <submittedName>
        <fullName evidence="4">Type II secretion system protein GspM</fullName>
    </submittedName>
</protein>
<feature type="coiled-coil region" evidence="1">
    <location>
        <begin position="47"/>
        <end position="74"/>
    </location>
</feature>
<dbReference type="Pfam" id="PF04612">
    <property type="entry name" value="T2SSM"/>
    <property type="match status" value="1"/>
</dbReference>
<dbReference type="InterPro" id="IPR007690">
    <property type="entry name" value="T2SS_GspM"/>
</dbReference>
<keyword evidence="3" id="KW-0812">Transmembrane</keyword>
<accession>A0ABT2D9A2</accession>
<name>A0ABT2D9A2_9BURK</name>
<keyword evidence="5" id="KW-1185">Reference proteome</keyword>
<keyword evidence="3" id="KW-1133">Transmembrane helix</keyword>